<gene>
    <name evidence="2" type="ORF">CLUMA_CG000438</name>
</gene>
<dbReference type="InterPro" id="IPR050938">
    <property type="entry name" value="Collagen_Structural_Proteins"/>
</dbReference>
<dbReference type="EMBL" id="CVRI01000002">
    <property type="protein sequence ID" value="CRK86601.1"/>
    <property type="molecule type" value="Genomic_DNA"/>
</dbReference>
<feature type="compositionally biased region" description="Acidic residues" evidence="1">
    <location>
        <begin position="107"/>
        <end position="128"/>
    </location>
</feature>
<protein>
    <submittedName>
        <fullName evidence="2">CLUMA_CG000438, isoform A</fullName>
    </submittedName>
</protein>
<name>A0A1J1HK25_9DIPT</name>
<organism evidence="2 3">
    <name type="scientific">Clunio marinus</name>
    <dbReference type="NCBI Taxonomy" id="568069"/>
    <lineage>
        <taxon>Eukaryota</taxon>
        <taxon>Metazoa</taxon>
        <taxon>Ecdysozoa</taxon>
        <taxon>Arthropoda</taxon>
        <taxon>Hexapoda</taxon>
        <taxon>Insecta</taxon>
        <taxon>Pterygota</taxon>
        <taxon>Neoptera</taxon>
        <taxon>Endopterygota</taxon>
        <taxon>Diptera</taxon>
        <taxon>Nematocera</taxon>
        <taxon>Chironomoidea</taxon>
        <taxon>Chironomidae</taxon>
        <taxon>Clunio</taxon>
    </lineage>
</organism>
<proteinExistence type="predicted"/>
<feature type="compositionally biased region" description="Basic and acidic residues" evidence="1">
    <location>
        <begin position="129"/>
        <end position="138"/>
    </location>
</feature>
<sequence length="138" mass="14615">MKGAQGETGMKGERGDPGLPGTDGIPGQEGPRGEKGGKGEAGPSGKRGRKGDRGEKGEQGVPGLDAPCPLGSDGLPLPGCGWRPPKEPVIHTPPHKDYLPDITQTENESDYREEDEGPGGPEDYEDDYHENGMQDRKK</sequence>
<evidence type="ECO:0000313" key="3">
    <source>
        <dbReference type="Proteomes" id="UP000183832"/>
    </source>
</evidence>
<dbReference type="PANTHER" id="PTHR37456">
    <property type="entry name" value="SI:CH211-266K2.1"/>
    <property type="match status" value="1"/>
</dbReference>
<dbReference type="PANTHER" id="PTHR37456:SF6">
    <property type="entry name" value="COLLAGEN ALPHA-1(XXIII) CHAIN-LIKE ISOFORM X2"/>
    <property type="match status" value="1"/>
</dbReference>
<dbReference type="AlphaFoldDB" id="A0A1J1HK25"/>
<dbReference type="Pfam" id="PF01391">
    <property type="entry name" value="Collagen"/>
    <property type="match status" value="1"/>
</dbReference>
<dbReference type="STRING" id="568069.A0A1J1HK25"/>
<evidence type="ECO:0000313" key="2">
    <source>
        <dbReference type="EMBL" id="CRK86601.1"/>
    </source>
</evidence>
<reference evidence="2 3" key="1">
    <citation type="submission" date="2015-04" db="EMBL/GenBank/DDBJ databases">
        <authorList>
            <person name="Syromyatnikov M.Y."/>
            <person name="Popov V.N."/>
        </authorList>
    </citation>
    <scope>NUCLEOTIDE SEQUENCE [LARGE SCALE GENOMIC DNA]</scope>
</reference>
<dbReference type="InterPro" id="IPR008160">
    <property type="entry name" value="Collagen"/>
</dbReference>
<feature type="compositionally biased region" description="Basic and acidic residues" evidence="1">
    <location>
        <begin position="84"/>
        <end position="99"/>
    </location>
</feature>
<accession>A0A1J1HK25</accession>
<feature type="region of interest" description="Disordered" evidence="1">
    <location>
        <begin position="1"/>
        <end position="138"/>
    </location>
</feature>
<keyword evidence="3" id="KW-1185">Reference proteome</keyword>
<dbReference type="OrthoDB" id="8964326at2759"/>
<dbReference type="Proteomes" id="UP000183832">
    <property type="component" value="Unassembled WGS sequence"/>
</dbReference>
<evidence type="ECO:0000256" key="1">
    <source>
        <dbReference type="SAM" id="MobiDB-lite"/>
    </source>
</evidence>